<accession>A0A1V1NTB7</accession>
<name>A0A1V1NTB7_9BACT</name>
<protein>
    <submittedName>
        <fullName evidence="1">Uncharacterized protein</fullName>
    </submittedName>
</protein>
<gene>
    <name evidence="1" type="ORF">OMM_13709</name>
</gene>
<dbReference type="AlphaFoldDB" id="A0A1V1NTB7"/>
<comment type="caution">
    <text evidence="1">The sequence shown here is derived from an EMBL/GenBank/DDBJ whole genome shotgun (WGS) entry which is preliminary data.</text>
</comment>
<organism evidence="1 2">
    <name type="scientific">Candidatus Magnetoglobus multicellularis str. Araruama</name>
    <dbReference type="NCBI Taxonomy" id="890399"/>
    <lineage>
        <taxon>Bacteria</taxon>
        <taxon>Pseudomonadati</taxon>
        <taxon>Thermodesulfobacteriota</taxon>
        <taxon>Desulfobacteria</taxon>
        <taxon>Desulfobacterales</taxon>
        <taxon>Desulfobacteraceae</taxon>
        <taxon>Candidatus Magnetoglobus</taxon>
    </lineage>
</organism>
<sequence length="79" mass="8858">MSLKEILIITGVRRSGKCNMILKQLRHLRQNCFAIHACLQHPTGITFDNGGNLFNACNRSNQKRLCARSASVTSQVLFL</sequence>
<proteinExistence type="predicted"/>
<dbReference type="EMBL" id="ATBP01002499">
    <property type="protein sequence ID" value="ETR65793.1"/>
    <property type="molecule type" value="Genomic_DNA"/>
</dbReference>
<dbReference type="Proteomes" id="UP000189670">
    <property type="component" value="Unassembled WGS sequence"/>
</dbReference>
<evidence type="ECO:0000313" key="2">
    <source>
        <dbReference type="Proteomes" id="UP000189670"/>
    </source>
</evidence>
<evidence type="ECO:0000313" key="1">
    <source>
        <dbReference type="EMBL" id="ETR65793.1"/>
    </source>
</evidence>
<reference evidence="2" key="1">
    <citation type="submission" date="2012-11" db="EMBL/GenBank/DDBJ databases">
        <authorList>
            <person name="Lucero-Rivera Y.E."/>
            <person name="Tovar-Ramirez D."/>
        </authorList>
    </citation>
    <scope>NUCLEOTIDE SEQUENCE [LARGE SCALE GENOMIC DNA]</scope>
    <source>
        <strain evidence="2">Araruama</strain>
    </source>
</reference>